<organism evidence="1 2">
    <name type="scientific">Paraconexibacter algicola</name>
    <dbReference type="NCBI Taxonomy" id="2133960"/>
    <lineage>
        <taxon>Bacteria</taxon>
        <taxon>Bacillati</taxon>
        <taxon>Actinomycetota</taxon>
        <taxon>Thermoleophilia</taxon>
        <taxon>Solirubrobacterales</taxon>
        <taxon>Paraconexibacteraceae</taxon>
        <taxon>Paraconexibacter</taxon>
    </lineage>
</organism>
<dbReference type="InterPro" id="IPR049210">
    <property type="entry name" value="DUF6812"/>
</dbReference>
<dbReference type="AlphaFoldDB" id="A0A2T4UGI6"/>
<dbReference type="OrthoDB" id="5244219at2"/>
<protein>
    <submittedName>
        <fullName evidence="1">Uncharacterized protein</fullName>
    </submittedName>
</protein>
<dbReference type="EMBL" id="PYYB01000001">
    <property type="protein sequence ID" value="PTL58327.1"/>
    <property type="molecule type" value="Genomic_DNA"/>
</dbReference>
<dbReference type="RefSeq" id="WP_107566765.1">
    <property type="nucleotide sequence ID" value="NZ_PYYB01000001.1"/>
</dbReference>
<reference evidence="1 2" key="1">
    <citation type="submission" date="2018-03" db="EMBL/GenBank/DDBJ databases">
        <title>Aquarubrobacter algicola gen. nov., sp. nov., a novel actinobacterium isolated from shallow eutrophic lake during the end of cyanobacterial harmful algal blooms.</title>
        <authorList>
            <person name="Chun S.J."/>
        </authorList>
    </citation>
    <scope>NUCLEOTIDE SEQUENCE [LARGE SCALE GENOMIC DNA]</scope>
    <source>
        <strain evidence="1 2">Seoho-28</strain>
    </source>
</reference>
<proteinExistence type="predicted"/>
<accession>A0A2T4UGI6</accession>
<comment type="caution">
    <text evidence="1">The sequence shown here is derived from an EMBL/GenBank/DDBJ whole genome shotgun (WGS) entry which is preliminary data.</text>
</comment>
<gene>
    <name evidence="1" type="ORF">C7Y72_01010</name>
</gene>
<sequence>MPYRHETVVVVTAQHRITGSITLARDGYRSRVSDVLNAGEREFVSLTDALVERLDGSEEARRHPFVTINRHQIVFALLPDGEDDTPPDAP</sequence>
<evidence type="ECO:0000313" key="1">
    <source>
        <dbReference type="EMBL" id="PTL58327.1"/>
    </source>
</evidence>
<evidence type="ECO:0000313" key="2">
    <source>
        <dbReference type="Proteomes" id="UP000240739"/>
    </source>
</evidence>
<name>A0A2T4UGI6_9ACTN</name>
<keyword evidence="2" id="KW-1185">Reference proteome</keyword>
<dbReference type="Pfam" id="PF20660">
    <property type="entry name" value="DUF6812"/>
    <property type="match status" value="1"/>
</dbReference>
<dbReference type="Proteomes" id="UP000240739">
    <property type="component" value="Unassembled WGS sequence"/>
</dbReference>